<evidence type="ECO:0000313" key="2">
    <source>
        <dbReference type="Proteomes" id="UP000761264"/>
    </source>
</evidence>
<dbReference type="InterPro" id="IPR011051">
    <property type="entry name" value="RmlC_Cupin_sf"/>
</dbReference>
<dbReference type="Proteomes" id="UP000761264">
    <property type="component" value="Unassembled WGS sequence"/>
</dbReference>
<dbReference type="AlphaFoldDB" id="A0A967KE55"/>
<gene>
    <name evidence="1" type="ORF">HBA54_18420</name>
</gene>
<keyword evidence="2" id="KW-1185">Reference proteome</keyword>
<name>A0A967KE55_9PROT</name>
<organism evidence="1 2">
    <name type="scientific">Pelagibius litoralis</name>
    <dbReference type="NCBI Taxonomy" id="374515"/>
    <lineage>
        <taxon>Bacteria</taxon>
        <taxon>Pseudomonadati</taxon>
        <taxon>Pseudomonadota</taxon>
        <taxon>Alphaproteobacteria</taxon>
        <taxon>Rhodospirillales</taxon>
        <taxon>Rhodovibrionaceae</taxon>
        <taxon>Pelagibius</taxon>
    </lineage>
</organism>
<comment type="caution">
    <text evidence="1">The sequence shown here is derived from an EMBL/GenBank/DDBJ whole genome shotgun (WGS) entry which is preliminary data.</text>
</comment>
<accession>A0A967KE55</accession>
<proteinExistence type="predicted"/>
<reference evidence="1" key="1">
    <citation type="submission" date="2020-03" db="EMBL/GenBank/DDBJ databases">
        <title>Genome of Pelagibius litoralis DSM 21314T.</title>
        <authorList>
            <person name="Wang G."/>
        </authorList>
    </citation>
    <scope>NUCLEOTIDE SEQUENCE</scope>
    <source>
        <strain evidence="1">DSM 21314</strain>
    </source>
</reference>
<evidence type="ECO:0000313" key="1">
    <source>
        <dbReference type="EMBL" id="NIA70575.1"/>
    </source>
</evidence>
<dbReference type="SUPFAM" id="SSF51182">
    <property type="entry name" value="RmlC-like cupins"/>
    <property type="match status" value="1"/>
</dbReference>
<sequence length="199" mass="21745">MVRVSSGRQQRPKDALPDVELSAGLLFAEGEDAPRVGRLIAQQSAALLRRSGVSPDSLQHLGTIVSDHTGNWRAAVAEDPALPLYPPGECRLWCDDDGTFELNVKVFDRRQKTTPALAYDTWSVFVPLKGMVCLHWVDGRDVTHRRLAPGQSLGFPVGQAVAIEVVGDWQAVLLRLFGIATTLLPPPRPVPLPADDDRL</sequence>
<dbReference type="EMBL" id="JAAQPH010000015">
    <property type="protein sequence ID" value="NIA70575.1"/>
    <property type="molecule type" value="Genomic_DNA"/>
</dbReference>
<protein>
    <submittedName>
        <fullName evidence="1">Uncharacterized protein</fullName>
    </submittedName>
</protein>
<dbReference type="RefSeq" id="WP_167227337.1">
    <property type="nucleotide sequence ID" value="NZ_JAAQPH010000015.1"/>
</dbReference>